<evidence type="ECO:0000256" key="1">
    <source>
        <dbReference type="ARBA" id="ARBA00022737"/>
    </source>
</evidence>
<dbReference type="SUPFAM" id="SSF52540">
    <property type="entry name" value="P-loop containing nucleoside triphosphate hydrolases"/>
    <property type="match status" value="1"/>
</dbReference>
<dbReference type="SUPFAM" id="SSF50965">
    <property type="entry name" value="Galactose oxidase, central domain"/>
    <property type="match status" value="1"/>
</dbReference>
<keyword evidence="1" id="KW-0677">Repeat</keyword>
<feature type="coiled-coil region" evidence="2">
    <location>
        <begin position="24"/>
        <end position="65"/>
    </location>
</feature>
<organism evidence="4 5">
    <name type="scientific">Polyplosphaeria fusca</name>
    <dbReference type="NCBI Taxonomy" id="682080"/>
    <lineage>
        <taxon>Eukaryota</taxon>
        <taxon>Fungi</taxon>
        <taxon>Dikarya</taxon>
        <taxon>Ascomycota</taxon>
        <taxon>Pezizomycotina</taxon>
        <taxon>Dothideomycetes</taxon>
        <taxon>Pleosporomycetidae</taxon>
        <taxon>Pleosporales</taxon>
        <taxon>Tetraplosphaeriaceae</taxon>
        <taxon>Polyplosphaeria</taxon>
    </lineage>
</organism>
<comment type="caution">
    <text evidence="4">The sequence shown here is derived from an EMBL/GenBank/DDBJ whole genome shotgun (WGS) entry which is preliminary data.</text>
</comment>
<dbReference type="Gene3D" id="2.130.10.10">
    <property type="entry name" value="YVTN repeat-like/Quinoprotein amine dehydrogenase"/>
    <property type="match status" value="1"/>
</dbReference>
<dbReference type="Proteomes" id="UP000799444">
    <property type="component" value="Unassembled WGS sequence"/>
</dbReference>
<dbReference type="OrthoDB" id="674604at2759"/>
<keyword evidence="5" id="KW-1185">Reference proteome</keyword>
<dbReference type="Pfam" id="PF17111">
    <property type="entry name" value="PigL_N"/>
    <property type="match status" value="1"/>
</dbReference>
<accession>A0A9P4R3L7</accession>
<name>A0A9P4R3L7_9PLEO</name>
<dbReference type="InterPro" id="IPR027417">
    <property type="entry name" value="P-loop_NTPase"/>
</dbReference>
<dbReference type="InterPro" id="IPR056884">
    <property type="entry name" value="NPHP3-like_N"/>
</dbReference>
<evidence type="ECO:0000313" key="5">
    <source>
        <dbReference type="Proteomes" id="UP000799444"/>
    </source>
</evidence>
<dbReference type="InterPro" id="IPR015943">
    <property type="entry name" value="WD40/YVTN_repeat-like_dom_sf"/>
</dbReference>
<dbReference type="PANTHER" id="PTHR10039">
    <property type="entry name" value="AMELOGENIN"/>
    <property type="match status" value="1"/>
</dbReference>
<dbReference type="AlphaFoldDB" id="A0A9P4R3L7"/>
<sequence>MSGLSGAASVIAVVDISAKVASLCFQYSNEVKHAKEDIERLRRKVNDINNVLGELQRLLKQSKSQLSTTREMVDSLKECYQQLQDLKVQLELSRGRKAMRRVGIQALKWPFTSKQVEKMVVSLEQYQHTFSLALQVDQTVDRALNLVDQKTDTLLSKIELARLPTAEGASFDVHIEEHNSTCFPNTRTELLDHIRGWANDKDSKPIFWLNGAAGTGKSTIARTIARTFDDKRQLGASFFFKRGEGERGNAMRFFTTIATHLSLRVLELRPGVKKAIEADPAISEKTLKDQFEKLILQPLLEVAHLPAMVLLIVIDAMDECERDDDIRVILQLLSRTRGLKPVSLRILVTSRPEHHIRLAFRRMSDGTFEDLILHEVSKATIERDIRVYFECELTRIREERSLPLDWPGENCILTLVDMAAPLFIFAATVCRFIGEVSGNPRRRLEDILKYETEDVSKLGMTYLPILKSLFTTQDRKEKTKLSREFQEIVGSIVVLESPLSMNSLARLLGKPREDISCRLDSLHSVLSIPNRDDVPIRLLHLSFREFLLDTSNKKSLFWVDERARHEKLASHCIELMSGSDGLRQNIGGLQPETLRGRVSEGKITSHLSPELQYACRYWVYHLQRSQRHISDKDSIDIFLQQHFLHWLEAMSLVGDINKCVYLLETLCTLVNSSTGTLSPFLQDARRFTLRFQHILQDAPLQIYSSALIFAPEASIVRKTFVNEMPGWIKTLSKREDDWDACRSAATGSCRSVLEGHTNQVSAVAFSPDGQYIRTDRGDIPLRSSITPPPLFQRAQPSHIFVQDQWITLDQQRLLWLPSEYRPTCSTVNKDIVCLGHSSGRITLLEFRTA</sequence>
<keyword evidence="2" id="KW-0175">Coiled coil</keyword>
<reference evidence="4" key="1">
    <citation type="journal article" date="2020" name="Stud. Mycol.">
        <title>101 Dothideomycetes genomes: a test case for predicting lifestyles and emergence of pathogens.</title>
        <authorList>
            <person name="Haridas S."/>
            <person name="Albert R."/>
            <person name="Binder M."/>
            <person name="Bloem J."/>
            <person name="Labutti K."/>
            <person name="Salamov A."/>
            <person name="Andreopoulos B."/>
            <person name="Baker S."/>
            <person name="Barry K."/>
            <person name="Bills G."/>
            <person name="Bluhm B."/>
            <person name="Cannon C."/>
            <person name="Castanera R."/>
            <person name="Culley D."/>
            <person name="Daum C."/>
            <person name="Ezra D."/>
            <person name="Gonzalez J."/>
            <person name="Henrissat B."/>
            <person name="Kuo A."/>
            <person name="Liang C."/>
            <person name="Lipzen A."/>
            <person name="Lutzoni F."/>
            <person name="Magnuson J."/>
            <person name="Mondo S."/>
            <person name="Nolan M."/>
            <person name="Ohm R."/>
            <person name="Pangilinan J."/>
            <person name="Park H.-J."/>
            <person name="Ramirez L."/>
            <person name="Alfaro M."/>
            <person name="Sun H."/>
            <person name="Tritt A."/>
            <person name="Yoshinaga Y."/>
            <person name="Zwiers L.-H."/>
            <person name="Turgeon B."/>
            <person name="Goodwin S."/>
            <person name="Spatafora J."/>
            <person name="Crous P."/>
            <person name="Grigoriev I."/>
        </authorList>
    </citation>
    <scope>NUCLEOTIDE SEQUENCE</scope>
    <source>
        <strain evidence="4">CBS 125425</strain>
    </source>
</reference>
<dbReference type="Gene3D" id="3.40.50.300">
    <property type="entry name" value="P-loop containing nucleotide triphosphate hydrolases"/>
    <property type="match status" value="1"/>
</dbReference>
<dbReference type="InterPro" id="IPR011043">
    <property type="entry name" value="Gal_Oxase/kelch_b-propeller"/>
</dbReference>
<dbReference type="EMBL" id="ML996111">
    <property type="protein sequence ID" value="KAF2738129.1"/>
    <property type="molecule type" value="Genomic_DNA"/>
</dbReference>
<gene>
    <name evidence="4" type="ORF">EJ04DRAFT_429802</name>
</gene>
<dbReference type="Pfam" id="PF24883">
    <property type="entry name" value="NPHP3_N"/>
    <property type="match status" value="1"/>
</dbReference>
<feature type="domain" description="NACHT" evidence="3">
    <location>
        <begin position="205"/>
        <end position="352"/>
    </location>
</feature>
<evidence type="ECO:0000259" key="3">
    <source>
        <dbReference type="PROSITE" id="PS50837"/>
    </source>
</evidence>
<proteinExistence type="predicted"/>
<dbReference type="InterPro" id="IPR031348">
    <property type="entry name" value="PigL_N"/>
</dbReference>
<protein>
    <recommendedName>
        <fullName evidence="3">NACHT domain-containing protein</fullName>
    </recommendedName>
</protein>
<evidence type="ECO:0000256" key="2">
    <source>
        <dbReference type="SAM" id="Coils"/>
    </source>
</evidence>
<dbReference type="PROSITE" id="PS50837">
    <property type="entry name" value="NACHT"/>
    <property type="match status" value="1"/>
</dbReference>
<dbReference type="InterPro" id="IPR007111">
    <property type="entry name" value="NACHT_NTPase"/>
</dbReference>
<evidence type="ECO:0000313" key="4">
    <source>
        <dbReference type="EMBL" id="KAF2738129.1"/>
    </source>
</evidence>